<sequence length="71" mass="7727">MSGSYSATANISFSGCLRTDVTTTSTGVRKGLSFLVVLVFCNQTTDRRFERRHGHHVDTGSGRDRASNCLS</sequence>
<evidence type="ECO:0000313" key="2">
    <source>
        <dbReference type="EMBL" id="KYO21824.1"/>
    </source>
</evidence>
<evidence type="ECO:0000256" key="1">
    <source>
        <dbReference type="SAM" id="MobiDB-lite"/>
    </source>
</evidence>
<dbReference type="AlphaFoldDB" id="A0A151MBD3"/>
<comment type="caution">
    <text evidence="2">The sequence shown here is derived from an EMBL/GenBank/DDBJ whole genome shotgun (WGS) entry which is preliminary data.</text>
</comment>
<name>A0A151MBD3_ALLMI</name>
<keyword evidence="3" id="KW-1185">Reference proteome</keyword>
<feature type="region of interest" description="Disordered" evidence="1">
    <location>
        <begin position="51"/>
        <end position="71"/>
    </location>
</feature>
<proteinExistence type="predicted"/>
<evidence type="ECO:0000313" key="3">
    <source>
        <dbReference type="Proteomes" id="UP000050525"/>
    </source>
</evidence>
<organism evidence="2 3">
    <name type="scientific">Alligator mississippiensis</name>
    <name type="common">American alligator</name>
    <dbReference type="NCBI Taxonomy" id="8496"/>
    <lineage>
        <taxon>Eukaryota</taxon>
        <taxon>Metazoa</taxon>
        <taxon>Chordata</taxon>
        <taxon>Craniata</taxon>
        <taxon>Vertebrata</taxon>
        <taxon>Euteleostomi</taxon>
        <taxon>Archelosauria</taxon>
        <taxon>Archosauria</taxon>
        <taxon>Crocodylia</taxon>
        <taxon>Alligatoridae</taxon>
        <taxon>Alligatorinae</taxon>
        <taxon>Alligator</taxon>
    </lineage>
</organism>
<dbReference type="EMBL" id="AKHW03006283">
    <property type="protein sequence ID" value="KYO21824.1"/>
    <property type="molecule type" value="Genomic_DNA"/>
</dbReference>
<reference evidence="2 3" key="1">
    <citation type="journal article" date="2012" name="Genome Biol.">
        <title>Sequencing three crocodilian genomes to illuminate the evolution of archosaurs and amniotes.</title>
        <authorList>
            <person name="St John J.A."/>
            <person name="Braun E.L."/>
            <person name="Isberg S.R."/>
            <person name="Miles L.G."/>
            <person name="Chong A.Y."/>
            <person name="Gongora J."/>
            <person name="Dalzell P."/>
            <person name="Moran C."/>
            <person name="Bed'hom B."/>
            <person name="Abzhanov A."/>
            <person name="Burgess S.C."/>
            <person name="Cooksey A.M."/>
            <person name="Castoe T.A."/>
            <person name="Crawford N.G."/>
            <person name="Densmore L.D."/>
            <person name="Drew J.C."/>
            <person name="Edwards S.V."/>
            <person name="Faircloth B.C."/>
            <person name="Fujita M.K."/>
            <person name="Greenwold M.J."/>
            <person name="Hoffmann F.G."/>
            <person name="Howard J.M."/>
            <person name="Iguchi T."/>
            <person name="Janes D.E."/>
            <person name="Khan S.Y."/>
            <person name="Kohno S."/>
            <person name="de Koning A.J."/>
            <person name="Lance S.L."/>
            <person name="McCarthy F.M."/>
            <person name="McCormack J.E."/>
            <person name="Merchant M.E."/>
            <person name="Peterson D.G."/>
            <person name="Pollock D.D."/>
            <person name="Pourmand N."/>
            <person name="Raney B.J."/>
            <person name="Roessler K.A."/>
            <person name="Sanford J.R."/>
            <person name="Sawyer R.H."/>
            <person name="Schmidt C.J."/>
            <person name="Triplett E.W."/>
            <person name="Tuberville T.D."/>
            <person name="Venegas-Anaya M."/>
            <person name="Howard J.T."/>
            <person name="Jarvis E.D."/>
            <person name="Guillette L.J.Jr."/>
            <person name="Glenn T.C."/>
            <person name="Green R.E."/>
            <person name="Ray D.A."/>
        </authorList>
    </citation>
    <scope>NUCLEOTIDE SEQUENCE [LARGE SCALE GENOMIC DNA]</scope>
    <source>
        <strain evidence="2">KSC_2009_1</strain>
    </source>
</reference>
<gene>
    <name evidence="2" type="ORF">Y1Q_0000510</name>
</gene>
<protein>
    <submittedName>
        <fullName evidence="2">Uncharacterized protein</fullName>
    </submittedName>
</protein>
<feature type="compositionally biased region" description="Basic and acidic residues" evidence="1">
    <location>
        <begin position="56"/>
        <end position="71"/>
    </location>
</feature>
<accession>A0A151MBD3</accession>
<dbReference type="Proteomes" id="UP000050525">
    <property type="component" value="Unassembled WGS sequence"/>
</dbReference>